<comment type="caution">
    <text evidence="11">The sequence shown here is derived from an EMBL/GenBank/DDBJ whole genome shotgun (WGS) entry which is preliminary data.</text>
</comment>
<feature type="domain" description="Homeobox" evidence="10">
    <location>
        <begin position="441"/>
        <end position="500"/>
    </location>
</feature>
<evidence type="ECO:0000259" key="10">
    <source>
        <dbReference type="PROSITE" id="PS50071"/>
    </source>
</evidence>
<comment type="subcellular location">
    <subcellularLocation>
        <location evidence="1 8">Nucleus</location>
    </subcellularLocation>
</comment>
<dbReference type="SMART" id="SM00574">
    <property type="entry name" value="POX"/>
    <property type="match status" value="1"/>
</dbReference>
<dbReference type="PROSITE" id="PS50071">
    <property type="entry name" value="HOMEOBOX_2"/>
    <property type="match status" value="1"/>
</dbReference>
<dbReference type="EMBL" id="JADCNM010000012">
    <property type="protein sequence ID" value="KAG0458632.1"/>
    <property type="molecule type" value="Genomic_DNA"/>
</dbReference>
<reference evidence="11 12" key="1">
    <citation type="journal article" date="2020" name="Nat. Food">
        <title>A phased Vanilla planifolia genome enables genetic improvement of flavour and production.</title>
        <authorList>
            <person name="Hasing T."/>
            <person name="Tang H."/>
            <person name="Brym M."/>
            <person name="Khazi F."/>
            <person name="Huang T."/>
            <person name="Chambers A.H."/>
        </authorList>
    </citation>
    <scope>NUCLEOTIDE SEQUENCE [LARGE SCALE GENOMIC DNA]</scope>
    <source>
        <tissue evidence="11">Leaf</tissue>
    </source>
</reference>
<evidence type="ECO:0000256" key="2">
    <source>
        <dbReference type="ARBA" id="ARBA00006454"/>
    </source>
</evidence>
<dbReference type="Pfam" id="PF07526">
    <property type="entry name" value="POX"/>
    <property type="match status" value="1"/>
</dbReference>
<feature type="region of interest" description="Disordered" evidence="9">
    <location>
        <begin position="1"/>
        <end position="35"/>
    </location>
</feature>
<dbReference type="GO" id="GO:0003677">
    <property type="term" value="F:DNA binding"/>
    <property type="evidence" value="ECO:0007669"/>
    <property type="project" value="UniProtKB-UniRule"/>
</dbReference>
<sequence length="627" mass="67660">MLRPEPPHVAQQSRREKLRVPPPSSPSAAAHQNFYESPFPPPLDFTSVGAGCSDSGSSHFFNQFDGGGGGVWRSGDWVLNAPFLAATSQLGELHFPSLPYSPYPLHEVVSSSSSSSMVNQALEMPSLVAPSMPSMDGASEMLLMPSYGGNAASVWTNRVAQSWSGKADGGFGATVAAEATQGLSLSLSSNPPRVAQMEERFAQRFAGGAVQGIAGGGRPAAGPLGPFTGYATILKSSKFLKPAQQLLDEFCCAVTGSRAAKQHDVAGKRLVSGSGDELCGAWAERNSVGSSSSMHSSTEACGEGSAGVRSGEIHRPEFEHKKAKLLYMQEEVCRRYKHYHQQMQLVVSSFESVAGLSSATPYASLTLKAVSKQFRCLKNAISDQLRHVCKVLGDELVGSSTSSYKNVNSSVPKLKYVEPSFRRQKPLDGAIGYSDSHPIWRPQRGLPERAVSVLRAWLFDHFLHPYPTDTDKHMLATQTGLSRNQVSNWFINARVRLWKPMVEEIHMLETRGMAGMDLNSCRNSEKTDAGQGSEVATNRQGEYATAAAMTAEGSHCMEQWHQEKKSRLEDCAAMDSGGGLMSFAYQGGMDIGGLGAVSLTLGLRQGEGSQQHQIRHYGHQILHDFVG</sequence>
<dbReference type="Pfam" id="PF05920">
    <property type="entry name" value="Homeobox_KN"/>
    <property type="match status" value="1"/>
</dbReference>
<keyword evidence="6" id="KW-0804">Transcription</keyword>
<dbReference type="GO" id="GO:0005634">
    <property type="term" value="C:nucleus"/>
    <property type="evidence" value="ECO:0007669"/>
    <property type="project" value="UniProtKB-SubCell"/>
</dbReference>
<dbReference type="Gene3D" id="1.10.10.60">
    <property type="entry name" value="Homeodomain-like"/>
    <property type="match status" value="1"/>
</dbReference>
<evidence type="ECO:0000313" key="12">
    <source>
        <dbReference type="Proteomes" id="UP000639772"/>
    </source>
</evidence>
<keyword evidence="3" id="KW-0805">Transcription regulation</keyword>
<gene>
    <name evidence="11" type="ORF">HPP92_021760</name>
</gene>
<dbReference type="InterPro" id="IPR008422">
    <property type="entry name" value="KN_HD"/>
</dbReference>
<protein>
    <recommendedName>
        <fullName evidence="10">Homeobox domain-containing protein</fullName>
    </recommendedName>
</protein>
<dbReference type="AlphaFoldDB" id="A0A835UEH4"/>
<dbReference type="OrthoDB" id="10056939at2759"/>
<accession>A0A835UEH4</accession>
<dbReference type="SMART" id="SM00389">
    <property type="entry name" value="HOX"/>
    <property type="match status" value="1"/>
</dbReference>
<dbReference type="SUPFAM" id="SSF46689">
    <property type="entry name" value="Homeodomain-like"/>
    <property type="match status" value="1"/>
</dbReference>
<evidence type="ECO:0000313" key="11">
    <source>
        <dbReference type="EMBL" id="KAG0458632.1"/>
    </source>
</evidence>
<proteinExistence type="inferred from homology"/>
<feature type="DNA-binding region" description="Homeobox" evidence="8">
    <location>
        <begin position="443"/>
        <end position="501"/>
    </location>
</feature>
<dbReference type="FunFam" id="1.10.10.60:FF:000117">
    <property type="entry name" value="BEL1-like homeodomain protein 9"/>
    <property type="match status" value="1"/>
</dbReference>
<evidence type="ECO:0000256" key="4">
    <source>
        <dbReference type="ARBA" id="ARBA00023125"/>
    </source>
</evidence>
<dbReference type="InterPro" id="IPR006563">
    <property type="entry name" value="POX_dom"/>
</dbReference>
<dbReference type="InterPro" id="IPR001356">
    <property type="entry name" value="HD"/>
</dbReference>
<evidence type="ECO:0000256" key="9">
    <source>
        <dbReference type="SAM" id="MobiDB-lite"/>
    </source>
</evidence>
<evidence type="ECO:0000256" key="3">
    <source>
        <dbReference type="ARBA" id="ARBA00023015"/>
    </source>
</evidence>
<dbReference type="InterPro" id="IPR009057">
    <property type="entry name" value="Homeodomain-like_sf"/>
</dbReference>
<dbReference type="CDD" id="cd00086">
    <property type="entry name" value="homeodomain"/>
    <property type="match status" value="1"/>
</dbReference>
<evidence type="ECO:0000256" key="8">
    <source>
        <dbReference type="PROSITE-ProRule" id="PRU00108"/>
    </source>
</evidence>
<evidence type="ECO:0000256" key="5">
    <source>
        <dbReference type="ARBA" id="ARBA00023155"/>
    </source>
</evidence>
<name>A0A835UEH4_VANPL</name>
<dbReference type="Proteomes" id="UP000639772">
    <property type="component" value="Chromosome 12"/>
</dbReference>
<keyword evidence="5 8" id="KW-0371">Homeobox</keyword>
<comment type="similarity">
    <text evidence="2">Belongs to the TALE/BELL homeobox family.</text>
</comment>
<dbReference type="PANTHER" id="PTHR11850">
    <property type="entry name" value="HOMEOBOX PROTEIN TRANSCRIPTION FACTORS"/>
    <property type="match status" value="1"/>
</dbReference>
<dbReference type="InterPro" id="IPR050224">
    <property type="entry name" value="TALE_homeobox"/>
</dbReference>
<evidence type="ECO:0000256" key="6">
    <source>
        <dbReference type="ARBA" id="ARBA00023163"/>
    </source>
</evidence>
<keyword evidence="7 8" id="KW-0539">Nucleus</keyword>
<evidence type="ECO:0000256" key="7">
    <source>
        <dbReference type="ARBA" id="ARBA00023242"/>
    </source>
</evidence>
<keyword evidence="4 8" id="KW-0238">DNA-binding</keyword>
<evidence type="ECO:0000256" key="1">
    <source>
        <dbReference type="ARBA" id="ARBA00004123"/>
    </source>
</evidence>
<organism evidence="11 12">
    <name type="scientific">Vanilla planifolia</name>
    <name type="common">Vanilla</name>
    <dbReference type="NCBI Taxonomy" id="51239"/>
    <lineage>
        <taxon>Eukaryota</taxon>
        <taxon>Viridiplantae</taxon>
        <taxon>Streptophyta</taxon>
        <taxon>Embryophyta</taxon>
        <taxon>Tracheophyta</taxon>
        <taxon>Spermatophyta</taxon>
        <taxon>Magnoliopsida</taxon>
        <taxon>Liliopsida</taxon>
        <taxon>Asparagales</taxon>
        <taxon>Orchidaceae</taxon>
        <taxon>Vanilloideae</taxon>
        <taxon>Vanilleae</taxon>
        <taxon>Vanilla</taxon>
    </lineage>
</organism>
<dbReference type="GO" id="GO:0006355">
    <property type="term" value="P:regulation of DNA-templated transcription"/>
    <property type="evidence" value="ECO:0007669"/>
    <property type="project" value="InterPro"/>
</dbReference>